<dbReference type="RefSeq" id="WP_254009752.1">
    <property type="nucleotide sequence ID" value="NZ_JAMZMM010000002.1"/>
</dbReference>
<evidence type="ECO:0000256" key="6">
    <source>
        <dbReference type="ARBA" id="ARBA00023326"/>
    </source>
</evidence>
<proteinExistence type="inferred from homology"/>
<comment type="catalytic activity">
    <reaction evidence="1 7">
        <text>Endohydrolysis of (1-&gt;4)-beta-D-glucosidic linkages in cellulose, lichenin and cereal beta-D-glucans.</text>
        <dbReference type="EC" id="3.2.1.4"/>
    </reaction>
</comment>
<dbReference type="AlphaFoldDB" id="A0AAE3KKU3"/>
<keyword evidence="4 7" id="KW-0119">Carbohydrate metabolism</keyword>
<dbReference type="SUPFAM" id="SSF51445">
    <property type="entry name" value="(Trans)glycosidases"/>
    <property type="match status" value="1"/>
</dbReference>
<evidence type="ECO:0000256" key="5">
    <source>
        <dbReference type="ARBA" id="ARBA00023295"/>
    </source>
</evidence>
<dbReference type="SUPFAM" id="SSF49384">
    <property type="entry name" value="Carbohydrate-binding domain"/>
    <property type="match status" value="2"/>
</dbReference>
<dbReference type="Gene3D" id="3.20.20.80">
    <property type="entry name" value="Glycosidases"/>
    <property type="match status" value="1"/>
</dbReference>
<sequence length="636" mass="71203">MPYLSRVDATNSPITIQLPLSTRGAKIVDAAGKTILLRGTNWFGIETEMHAPHGLWKRDYKEMLAQIKTLGYNTIRLPYSVASLRSSVIGGIDYSIGANADFQGKSPLEVMDLLIQEAERQGLMILLDSHRLNDKTIPELWYGDGFTEKDWIDTWIMLAQRYKNQLNVIGADLKNEPHGKASWGTNDRATDWRLAAERAGNAIQAIDPNWLIVVEGVEKNVPGQKLPIHWMGGNLEGVARFPVRLSRPNKLVYSPHEYGPGVFNQPWFSDPKFPANLYSRWEIAWNYIATKGIAPIYIGEFGGRQVDGDSKEGKWQQNLVYFVQKKGLSFTYWSWNPNSDDTGGILLDDWLTVDQSKQQLLQGVLIATNFSHSVAAIPNPSPVVINPTPIPNPSPIVINPTPTPNPIVINPIPRLPLSNQLLNVISYTPSDWQEGFCTSIQVINESNSAVRDWQVSFKMNQAAINQIWSGNFTRQGSQYVVTPLDWARMIEPGQTREFGFCANKQGGDYQPQQISPQVIGLNSKSQPNSIVSTNPKSQLKASATMQSDWQDGFCMNLQVTNPGNSKISDWQLKFQMKDAAINNSWNGNFQHEGSEYVVTPMDWGRVIQPKQTRDLGFCANKLGTDYQPRQISIAGD</sequence>
<keyword evidence="6 7" id="KW-0624">Polysaccharide degradation</keyword>
<dbReference type="Gene3D" id="2.60.40.290">
    <property type="match status" value="2"/>
</dbReference>
<dbReference type="GO" id="GO:0030245">
    <property type="term" value="P:cellulose catabolic process"/>
    <property type="evidence" value="ECO:0007669"/>
    <property type="project" value="UniProtKB-KW"/>
</dbReference>
<gene>
    <name evidence="9" type="ORF">NJ959_00365</name>
</gene>
<dbReference type="PROSITE" id="PS00659">
    <property type="entry name" value="GLYCOSYL_HYDROL_F5"/>
    <property type="match status" value="1"/>
</dbReference>
<dbReference type="Proteomes" id="UP001204953">
    <property type="component" value="Unassembled WGS sequence"/>
</dbReference>
<evidence type="ECO:0000256" key="1">
    <source>
        <dbReference type="ARBA" id="ARBA00000966"/>
    </source>
</evidence>
<name>A0AAE3KKU3_9CYAN</name>
<evidence type="ECO:0000256" key="2">
    <source>
        <dbReference type="ARBA" id="ARBA00022801"/>
    </source>
</evidence>
<protein>
    <recommendedName>
        <fullName evidence="7">Endoglucanase</fullName>
        <ecNumber evidence="7">3.2.1.4</ecNumber>
    </recommendedName>
</protein>
<dbReference type="EMBL" id="JAMZMM010000002">
    <property type="protein sequence ID" value="MCP2726931.1"/>
    <property type="molecule type" value="Genomic_DNA"/>
</dbReference>
<dbReference type="InterPro" id="IPR017853">
    <property type="entry name" value="GH"/>
</dbReference>
<dbReference type="GO" id="GO:0030247">
    <property type="term" value="F:polysaccharide binding"/>
    <property type="evidence" value="ECO:0007669"/>
    <property type="project" value="UniProtKB-UniRule"/>
</dbReference>
<dbReference type="EC" id="3.2.1.4" evidence="7"/>
<accession>A0AAE3KKU3</accession>
<comment type="caution">
    <text evidence="9">The sequence shown here is derived from an EMBL/GenBank/DDBJ whole genome shotgun (WGS) entry which is preliminary data.</text>
</comment>
<dbReference type="InterPro" id="IPR001919">
    <property type="entry name" value="CBD2"/>
</dbReference>
<evidence type="ECO:0000259" key="8">
    <source>
        <dbReference type="PROSITE" id="PS51173"/>
    </source>
</evidence>
<dbReference type="GO" id="GO:0008810">
    <property type="term" value="F:cellulase activity"/>
    <property type="evidence" value="ECO:0007669"/>
    <property type="project" value="UniProtKB-EC"/>
</dbReference>
<dbReference type="Pfam" id="PF00150">
    <property type="entry name" value="Cellulase"/>
    <property type="match status" value="1"/>
</dbReference>
<dbReference type="InterPro" id="IPR012291">
    <property type="entry name" value="CBM2_carb-bd_dom_sf"/>
</dbReference>
<keyword evidence="3 7" id="KW-0136">Cellulose degradation</keyword>
<dbReference type="InterPro" id="IPR001547">
    <property type="entry name" value="Glyco_hydro_5"/>
</dbReference>
<dbReference type="InterPro" id="IPR018087">
    <property type="entry name" value="Glyco_hydro_5_CS"/>
</dbReference>
<evidence type="ECO:0000256" key="7">
    <source>
        <dbReference type="RuleBase" id="RU361153"/>
    </source>
</evidence>
<dbReference type="Pfam" id="PF00553">
    <property type="entry name" value="CBM_2"/>
    <property type="match status" value="2"/>
</dbReference>
<feature type="domain" description="CBM2" evidence="8">
    <location>
        <begin position="410"/>
        <end position="529"/>
    </location>
</feature>
<evidence type="ECO:0000256" key="3">
    <source>
        <dbReference type="ARBA" id="ARBA00023001"/>
    </source>
</evidence>
<feature type="domain" description="CBM2" evidence="8">
    <location>
        <begin position="532"/>
        <end position="636"/>
    </location>
</feature>
<organism evidence="9 10">
    <name type="scientific">Limnofasciculus baicalensis BBK-W-15</name>
    <dbReference type="NCBI Taxonomy" id="2699891"/>
    <lineage>
        <taxon>Bacteria</taxon>
        <taxon>Bacillati</taxon>
        <taxon>Cyanobacteriota</taxon>
        <taxon>Cyanophyceae</taxon>
        <taxon>Coleofasciculales</taxon>
        <taxon>Coleofasciculaceae</taxon>
        <taxon>Limnofasciculus</taxon>
        <taxon>Limnofasciculus baicalensis</taxon>
    </lineage>
</organism>
<keyword evidence="10" id="KW-1185">Reference proteome</keyword>
<evidence type="ECO:0000313" key="10">
    <source>
        <dbReference type="Proteomes" id="UP001204953"/>
    </source>
</evidence>
<comment type="similarity">
    <text evidence="7">Belongs to the glycosyl hydrolase 5 (cellulase A) family.</text>
</comment>
<keyword evidence="5 7" id="KW-0326">Glycosidase</keyword>
<reference evidence="9" key="1">
    <citation type="submission" date="2022-06" db="EMBL/GenBank/DDBJ databases">
        <title>New cyanobacteria of genus Symplocastrum in benthos of Lake Baikal.</title>
        <authorList>
            <person name="Sorokovikova E."/>
            <person name="Tikhonova I."/>
            <person name="Krasnopeev A."/>
            <person name="Evseev P."/>
            <person name="Gladkikh A."/>
            <person name="Belykh O."/>
        </authorList>
    </citation>
    <scope>NUCLEOTIDE SEQUENCE</scope>
    <source>
        <strain evidence="9">BBK-W-15</strain>
    </source>
</reference>
<dbReference type="SMART" id="SM00637">
    <property type="entry name" value="CBD_II"/>
    <property type="match status" value="2"/>
</dbReference>
<keyword evidence="2 7" id="KW-0378">Hydrolase</keyword>
<dbReference type="InterPro" id="IPR008965">
    <property type="entry name" value="CBM2/CBM3_carb-bd_dom_sf"/>
</dbReference>
<evidence type="ECO:0000313" key="9">
    <source>
        <dbReference type="EMBL" id="MCP2726931.1"/>
    </source>
</evidence>
<dbReference type="PANTHER" id="PTHR35923:SF2">
    <property type="entry name" value="ENDOGLUCANASE"/>
    <property type="match status" value="1"/>
</dbReference>
<evidence type="ECO:0000256" key="4">
    <source>
        <dbReference type="ARBA" id="ARBA00023277"/>
    </source>
</evidence>
<dbReference type="PANTHER" id="PTHR35923">
    <property type="entry name" value="MAJOR EXTRACELLULAR ENDOGLUCANASE"/>
    <property type="match status" value="1"/>
</dbReference>
<dbReference type="PROSITE" id="PS51173">
    <property type="entry name" value="CBM2"/>
    <property type="match status" value="2"/>
</dbReference>